<sequence>MEIEETSKVSELIDTRYGTWNVQRVRHLFVEEDANHILGLKIDMSRVDAVVWGLERSGVYNTKGGYKLLETMQEDNTDLQLTNFSLWNSSYAHLEGNRCAHEIALSVTRDHRYQSYIARGGPFWLRALTLEEAKDDT</sequence>
<dbReference type="Proteomes" id="UP000824890">
    <property type="component" value="Unassembled WGS sequence"/>
</dbReference>
<evidence type="ECO:0008006" key="3">
    <source>
        <dbReference type="Google" id="ProtNLM"/>
    </source>
</evidence>
<reference evidence="1 2" key="1">
    <citation type="submission" date="2021-05" db="EMBL/GenBank/DDBJ databases">
        <title>Genome Assembly of Synthetic Allotetraploid Brassica napus Reveals Homoeologous Exchanges between Subgenomes.</title>
        <authorList>
            <person name="Davis J.T."/>
        </authorList>
    </citation>
    <scope>NUCLEOTIDE SEQUENCE [LARGE SCALE GENOMIC DNA]</scope>
    <source>
        <strain evidence="2">cv. Da-Ae</strain>
        <tissue evidence="1">Seedling</tissue>
    </source>
</reference>
<evidence type="ECO:0000313" key="2">
    <source>
        <dbReference type="Proteomes" id="UP000824890"/>
    </source>
</evidence>
<accession>A0ABQ8AH60</accession>
<evidence type="ECO:0000313" key="1">
    <source>
        <dbReference type="EMBL" id="KAH0891870.1"/>
    </source>
</evidence>
<dbReference type="EMBL" id="JAGKQM010000013">
    <property type="protein sequence ID" value="KAH0891870.1"/>
    <property type="molecule type" value="Genomic_DNA"/>
</dbReference>
<comment type="caution">
    <text evidence="1">The sequence shown here is derived from an EMBL/GenBank/DDBJ whole genome shotgun (WGS) entry which is preliminary data.</text>
</comment>
<organism evidence="1 2">
    <name type="scientific">Brassica napus</name>
    <name type="common">Rape</name>
    <dbReference type="NCBI Taxonomy" id="3708"/>
    <lineage>
        <taxon>Eukaryota</taxon>
        <taxon>Viridiplantae</taxon>
        <taxon>Streptophyta</taxon>
        <taxon>Embryophyta</taxon>
        <taxon>Tracheophyta</taxon>
        <taxon>Spermatophyta</taxon>
        <taxon>Magnoliopsida</taxon>
        <taxon>eudicotyledons</taxon>
        <taxon>Gunneridae</taxon>
        <taxon>Pentapetalae</taxon>
        <taxon>rosids</taxon>
        <taxon>malvids</taxon>
        <taxon>Brassicales</taxon>
        <taxon>Brassicaceae</taxon>
        <taxon>Brassiceae</taxon>
        <taxon>Brassica</taxon>
    </lineage>
</organism>
<gene>
    <name evidence="1" type="ORF">HID58_054299</name>
</gene>
<name>A0ABQ8AH60_BRANA</name>
<keyword evidence="2" id="KW-1185">Reference proteome</keyword>
<protein>
    <recommendedName>
        <fullName evidence="3">RNase H type-1 domain-containing protein</fullName>
    </recommendedName>
</protein>
<proteinExistence type="predicted"/>